<dbReference type="AlphaFoldDB" id="A0A2Z2NYW8"/>
<reference evidence="3 4" key="1">
    <citation type="submission" date="2016-12" db="EMBL/GenBank/DDBJ databases">
        <authorList>
            <person name="Song W.-J."/>
            <person name="Kurnit D.M."/>
        </authorList>
    </citation>
    <scope>NUCLEOTIDE SEQUENCE [LARGE SCALE GENOMIC DNA]</scope>
    <source>
        <strain evidence="3 4">IMCC3135</strain>
    </source>
</reference>
<feature type="domain" description="ChlI/MoxR AAA lid" evidence="2">
    <location>
        <begin position="256"/>
        <end position="314"/>
    </location>
</feature>
<evidence type="ECO:0000259" key="2">
    <source>
        <dbReference type="Pfam" id="PF17863"/>
    </source>
</evidence>
<dbReference type="PANTHER" id="PTHR42759">
    <property type="entry name" value="MOXR FAMILY PROTEIN"/>
    <property type="match status" value="1"/>
</dbReference>
<sequence>MNQTATANSIGQIRADVTSLDRPVKAELDEVLAQLERILMGKREQTTLALACLLARGHLLIEDVPGVGKTTLAQALGASLGLDWTRVQFTSDLLPADVVGVSVFNSHEQRFDFKPGPVFTAILLADEINRAPPKAQSALLEAMEERQVTVDGVTYALDEDFFVIATQNPTDQLGAFPLPESQLDRFLVGMQIGYPDAATERALLEHGDKRAEIATLRTLLDKQQLHAWREQCDAIHIGAPVFDYIQALLLATRNTGTGLSPRAGLSLVRLCRAYAFTQKRQHVLPDDVRHVFPALAGHRLTGHVGSGQQRARELLQQVVMP</sequence>
<dbReference type="PANTHER" id="PTHR42759:SF5">
    <property type="entry name" value="METHANOL DEHYDROGENASE REGULATOR"/>
    <property type="match status" value="1"/>
</dbReference>
<dbReference type="InterPro" id="IPR041628">
    <property type="entry name" value="ChlI/MoxR_AAA_lid"/>
</dbReference>
<dbReference type="KEGG" id="gai:IMCC3135_32320"/>
<name>A0A2Z2NYW8_9GAMM</name>
<protein>
    <recommendedName>
        <fullName evidence="5">ATPase RavA</fullName>
    </recommendedName>
</protein>
<dbReference type="InterPro" id="IPR011703">
    <property type="entry name" value="ATPase_AAA-3"/>
</dbReference>
<evidence type="ECO:0000313" key="4">
    <source>
        <dbReference type="Proteomes" id="UP000250079"/>
    </source>
</evidence>
<dbReference type="Proteomes" id="UP000250079">
    <property type="component" value="Chromosome"/>
</dbReference>
<evidence type="ECO:0000259" key="1">
    <source>
        <dbReference type="Pfam" id="PF07726"/>
    </source>
</evidence>
<dbReference type="Gene3D" id="1.10.8.80">
    <property type="entry name" value="Magnesium chelatase subunit I, C-Terminal domain"/>
    <property type="match status" value="1"/>
</dbReference>
<dbReference type="EMBL" id="CP018632">
    <property type="protein sequence ID" value="ASJ76509.1"/>
    <property type="molecule type" value="Genomic_DNA"/>
</dbReference>
<dbReference type="Gene3D" id="3.40.50.300">
    <property type="entry name" value="P-loop containing nucleotide triphosphate hydrolases"/>
    <property type="match status" value="1"/>
</dbReference>
<organism evidence="3 4">
    <name type="scientific">Granulosicoccus antarcticus IMCC3135</name>
    <dbReference type="NCBI Taxonomy" id="1192854"/>
    <lineage>
        <taxon>Bacteria</taxon>
        <taxon>Pseudomonadati</taxon>
        <taxon>Pseudomonadota</taxon>
        <taxon>Gammaproteobacteria</taxon>
        <taxon>Chromatiales</taxon>
        <taxon>Granulosicoccaceae</taxon>
        <taxon>Granulosicoccus</taxon>
    </lineage>
</organism>
<evidence type="ECO:0008006" key="5">
    <source>
        <dbReference type="Google" id="ProtNLM"/>
    </source>
</evidence>
<dbReference type="InterPro" id="IPR027417">
    <property type="entry name" value="P-loop_NTPase"/>
</dbReference>
<evidence type="ECO:0000313" key="3">
    <source>
        <dbReference type="EMBL" id="ASJ76509.1"/>
    </source>
</evidence>
<dbReference type="GO" id="GO:0016887">
    <property type="term" value="F:ATP hydrolysis activity"/>
    <property type="evidence" value="ECO:0007669"/>
    <property type="project" value="InterPro"/>
</dbReference>
<dbReference type="Pfam" id="PF17863">
    <property type="entry name" value="AAA_lid_2"/>
    <property type="match status" value="1"/>
</dbReference>
<dbReference type="SUPFAM" id="SSF52540">
    <property type="entry name" value="P-loop containing nucleoside triphosphate hydrolases"/>
    <property type="match status" value="1"/>
</dbReference>
<dbReference type="OrthoDB" id="9808397at2"/>
<gene>
    <name evidence="3" type="ORF">IMCC3135_32320</name>
</gene>
<feature type="domain" description="ATPase AAA-3" evidence="1">
    <location>
        <begin position="58"/>
        <end position="188"/>
    </location>
</feature>
<dbReference type="PIRSF" id="PIRSF002849">
    <property type="entry name" value="AAA_ATPase_chaperone_MoxR_prd"/>
    <property type="match status" value="1"/>
</dbReference>
<dbReference type="GO" id="GO:0005524">
    <property type="term" value="F:ATP binding"/>
    <property type="evidence" value="ECO:0007669"/>
    <property type="project" value="InterPro"/>
</dbReference>
<dbReference type="CDD" id="cd00009">
    <property type="entry name" value="AAA"/>
    <property type="match status" value="1"/>
</dbReference>
<dbReference type="InterPro" id="IPR050764">
    <property type="entry name" value="CbbQ/NirQ/NorQ/GpvN"/>
</dbReference>
<dbReference type="Pfam" id="PF07726">
    <property type="entry name" value="AAA_3"/>
    <property type="match status" value="1"/>
</dbReference>
<accession>A0A2Z2NYW8</accession>
<proteinExistence type="predicted"/>
<keyword evidence="4" id="KW-1185">Reference proteome</keyword>